<proteinExistence type="predicted"/>
<dbReference type="InterPro" id="IPR048061">
    <property type="entry name" value="GmtX-like"/>
</dbReference>
<organism evidence="1 2">
    <name type="scientific">Paraburkholderia graminis</name>
    <dbReference type="NCBI Taxonomy" id="60548"/>
    <lineage>
        <taxon>Bacteria</taxon>
        <taxon>Pseudomonadati</taxon>
        <taxon>Pseudomonadota</taxon>
        <taxon>Betaproteobacteria</taxon>
        <taxon>Burkholderiales</taxon>
        <taxon>Burkholderiaceae</taxon>
        <taxon>Paraburkholderia</taxon>
    </lineage>
</organism>
<dbReference type="NCBIfam" id="NF040692">
    <property type="entry name" value="recomb_assoc"/>
    <property type="match status" value="1"/>
</dbReference>
<dbReference type="Proteomes" id="UP001245184">
    <property type="component" value="Unassembled WGS sequence"/>
</dbReference>
<evidence type="ECO:0008006" key="3">
    <source>
        <dbReference type="Google" id="ProtNLM"/>
    </source>
</evidence>
<sequence>MLTPHPQLVLEQLVANAKGLKRKNLNLLQTICDEHFKTKAVDFSLATIGRLSERAGGISRKALYNATSADYQALIRAWAAFSAGGKAHLSKVPTPLQDNGLLLQIPDPAVRALVGAAFAERNRLRSEVTLLKRSTNIVVDRRTCAPSTPVTVVNGSEIYAPAPTLTDSERRALKKAASPTFLSGESWTEGVSGEVKNGRGRTLFDPGFLTALRKVLGETHGDGS</sequence>
<evidence type="ECO:0000313" key="1">
    <source>
        <dbReference type="EMBL" id="MDR6205426.1"/>
    </source>
</evidence>
<accession>A0ABD5CKN6</accession>
<dbReference type="RefSeq" id="WP_310033158.1">
    <property type="nucleotide sequence ID" value="NZ_JAVIZN010000002.1"/>
</dbReference>
<gene>
    <name evidence="1" type="ORF">QF025_004146</name>
</gene>
<dbReference type="AlphaFoldDB" id="A0ABD5CKN6"/>
<reference evidence="1 2" key="1">
    <citation type="submission" date="2023-08" db="EMBL/GenBank/DDBJ databases">
        <title>Genome sequencing of plant associated microbes to promote plant fitness in Sorghum bicolor and Oryza sativa.</title>
        <authorList>
            <person name="Coleman-Derr D."/>
        </authorList>
    </citation>
    <scope>NUCLEOTIDE SEQUENCE [LARGE SCALE GENOMIC DNA]</scope>
    <source>
        <strain evidence="1 2">SLBN-33</strain>
    </source>
</reference>
<name>A0ABD5CKN6_9BURK</name>
<evidence type="ECO:0000313" key="2">
    <source>
        <dbReference type="Proteomes" id="UP001245184"/>
    </source>
</evidence>
<protein>
    <recommendedName>
        <fullName evidence="3">Alpha/beta hydrolase fold</fullName>
    </recommendedName>
</protein>
<comment type="caution">
    <text evidence="1">The sequence shown here is derived from an EMBL/GenBank/DDBJ whole genome shotgun (WGS) entry which is preliminary data.</text>
</comment>
<dbReference type="EMBL" id="JAVIZN010000002">
    <property type="protein sequence ID" value="MDR6205426.1"/>
    <property type="molecule type" value="Genomic_DNA"/>
</dbReference>